<sequence length="216" mass="23935">MMQGLLTPQNLLFLAQGLWVTLEIAITTIFFSSIFGTVLGVARYSKHKILGKAAGLYIEVIRNIPNLLFILAIRFMTPLKPVHSGIVAMTIFTTVAIAEIVRGGLNSIAGGQWEAARSQGFGYFQTLVHIILPQAFRNIIPPLVSQFITVIKDTSFVWAVATEELTGKGMILMGQYGQTVQVFTIFGIIAITYFALNYTLSILARKQQKRMIHQGR</sequence>
<reference evidence="9 10" key="1">
    <citation type="submission" date="2019-03" db="EMBL/GenBank/DDBJ databases">
        <title>Genomic Encyclopedia of Type Strains, Phase IV (KMG-IV): sequencing the most valuable type-strain genomes for metagenomic binning, comparative biology and taxonomic classification.</title>
        <authorList>
            <person name="Goeker M."/>
        </authorList>
    </citation>
    <scope>NUCLEOTIDE SEQUENCE [LARGE SCALE GENOMIC DNA]</scope>
    <source>
        <strain evidence="9 10">LX-B</strain>
    </source>
</reference>
<feature type="transmembrane region" description="Helical" evidence="7">
    <location>
        <begin position="20"/>
        <end position="42"/>
    </location>
</feature>
<dbReference type="PROSITE" id="PS50928">
    <property type="entry name" value="ABC_TM1"/>
    <property type="match status" value="1"/>
</dbReference>
<accession>A0A4V2QCC1</accession>
<keyword evidence="4 7" id="KW-0812">Transmembrane</keyword>
<name>A0A4V2QCC1_HYDET</name>
<evidence type="ECO:0000256" key="1">
    <source>
        <dbReference type="ARBA" id="ARBA00004651"/>
    </source>
</evidence>
<dbReference type="InterPro" id="IPR010065">
    <property type="entry name" value="AA_ABC_transptr_permease_3TM"/>
</dbReference>
<dbReference type="NCBIfam" id="TIGR01726">
    <property type="entry name" value="HEQRo_perm_3TM"/>
    <property type="match status" value="1"/>
</dbReference>
<dbReference type="InterPro" id="IPR043429">
    <property type="entry name" value="ArtM/GltK/GlnP/TcyL/YhdX-like"/>
</dbReference>
<keyword evidence="2 7" id="KW-0813">Transport</keyword>
<dbReference type="GO" id="GO:0006865">
    <property type="term" value="P:amino acid transport"/>
    <property type="evidence" value="ECO:0007669"/>
    <property type="project" value="TreeGrafter"/>
</dbReference>
<feature type="transmembrane region" description="Helical" evidence="7">
    <location>
        <begin position="82"/>
        <end position="101"/>
    </location>
</feature>
<evidence type="ECO:0000256" key="2">
    <source>
        <dbReference type="ARBA" id="ARBA00022448"/>
    </source>
</evidence>
<dbReference type="InterPro" id="IPR035906">
    <property type="entry name" value="MetI-like_sf"/>
</dbReference>
<dbReference type="SUPFAM" id="SSF161098">
    <property type="entry name" value="MetI-like"/>
    <property type="match status" value="1"/>
</dbReference>
<protein>
    <submittedName>
        <fullName evidence="9">Amino acid ABC transporter membrane protein 2 (PAAT family)</fullName>
    </submittedName>
</protein>
<keyword evidence="10" id="KW-1185">Reference proteome</keyword>
<evidence type="ECO:0000313" key="10">
    <source>
        <dbReference type="Proteomes" id="UP000295008"/>
    </source>
</evidence>
<comment type="similarity">
    <text evidence="7">Belongs to the binding-protein-dependent transport system permease family.</text>
</comment>
<comment type="caution">
    <text evidence="9">The sequence shown here is derived from an EMBL/GenBank/DDBJ whole genome shotgun (WGS) entry which is preliminary data.</text>
</comment>
<evidence type="ECO:0000313" key="9">
    <source>
        <dbReference type="EMBL" id="TCL59767.1"/>
    </source>
</evidence>
<dbReference type="GO" id="GO:0043190">
    <property type="term" value="C:ATP-binding cassette (ABC) transporter complex"/>
    <property type="evidence" value="ECO:0007669"/>
    <property type="project" value="InterPro"/>
</dbReference>
<keyword evidence="5 7" id="KW-1133">Transmembrane helix</keyword>
<comment type="subcellular location">
    <subcellularLocation>
        <location evidence="1 7">Cell membrane</location>
        <topology evidence="1 7">Multi-pass membrane protein</topology>
    </subcellularLocation>
</comment>
<evidence type="ECO:0000256" key="4">
    <source>
        <dbReference type="ARBA" id="ARBA00022692"/>
    </source>
</evidence>
<feature type="transmembrane region" description="Helical" evidence="7">
    <location>
        <begin position="182"/>
        <end position="204"/>
    </location>
</feature>
<keyword evidence="6 7" id="KW-0472">Membrane</keyword>
<dbReference type="InterPro" id="IPR000515">
    <property type="entry name" value="MetI-like"/>
</dbReference>
<dbReference type="Gene3D" id="1.10.3720.10">
    <property type="entry name" value="MetI-like"/>
    <property type="match status" value="1"/>
</dbReference>
<evidence type="ECO:0000256" key="6">
    <source>
        <dbReference type="ARBA" id="ARBA00023136"/>
    </source>
</evidence>
<evidence type="ECO:0000256" key="5">
    <source>
        <dbReference type="ARBA" id="ARBA00022989"/>
    </source>
</evidence>
<proteinExistence type="inferred from homology"/>
<dbReference type="RefSeq" id="WP_132016429.1">
    <property type="nucleotide sequence ID" value="NZ_SLUN01000037.1"/>
</dbReference>
<dbReference type="EMBL" id="SLUN01000037">
    <property type="protein sequence ID" value="TCL59767.1"/>
    <property type="molecule type" value="Genomic_DNA"/>
</dbReference>
<evidence type="ECO:0000256" key="3">
    <source>
        <dbReference type="ARBA" id="ARBA00022475"/>
    </source>
</evidence>
<dbReference type="PANTHER" id="PTHR30614:SF41">
    <property type="entry name" value="INNER MEMBRANE AMINO-ACID ABC TRANSPORTER PERMEASE PROTEIN YHDY"/>
    <property type="match status" value="1"/>
</dbReference>
<evidence type="ECO:0000259" key="8">
    <source>
        <dbReference type="PROSITE" id="PS50928"/>
    </source>
</evidence>
<keyword evidence="3" id="KW-1003">Cell membrane</keyword>
<dbReference type="GO" id="GO:0022857">
    <property type="term" value="F:transmembrane transporter activity"/>
    <property type="evidence" value="ECO:0007669"/>
    <property type="project" value="InterPro"/>
</dbReference>
<dbReference type="Proteomes" id="UP000295008">
    <property type="component" value="Unassembled WGS sequence"/>
</dbReference>
<evidence type="ECO:0000256" key="7">
    <source>
        <dbReference type="RuleBase" id="RU363032"/>
    </source>
</evidence>
<gene>
    <name evidence="9" type="ORF">EDC14_10374</name>
</gene>
<organism evidence="9 10">
    <name type="scientific">Hydrogenispora ethanolica</name>
    <dbReference type="NCBI Taxonomy" id="1082276"/>
    <lineage>
        <taxon>Bacteria</taxon>
        <taxon>Bacillati</taxon>
        <taxon>Bacillota</taxon>
        <taxon>Hydrogenispora</taxon>
    </lineage>
</organism>
<dbReference type="AlphaFoldDB" id="A0A4V2QCC1"/>
<dbReference type="CDD" id="cd06261">
    <property type="entry name" value="TM_PBP2"/>
    <property type="match status" value="1"/>
</dbReference>
<dbReference type="PANTHER" id="PTHR30614">
    <property type="entry name" value="MEMBRANE COMPONENT OF AMINO ACID ABC TRANSPORTER"/>
    <property type="match status" value="1"/>
</dbReference>
<feature type="domain" description="ABC transmembrane type-1" evidence="8">
    <location>
        <begin position="18"/>
        <end position="204"/>
    </location>
</feature>
<dbReference type="OrthoDB" id="9805999at2"/>
<dbReference type="Pfam" id="PF00528">
    <property type="entry name" value="BPD_transp_1"/>
    <property type="match status" value="1"/>
</dbReference>